<dbReference type="PANTHER" id="PTHR21641:SF0">
    <property type="entry name" value="RNA-BINDING PROTEIN EIF1AD-RELATED"/>
    <property type="match status" value="1"/>
</dbReference>
<dbReference type="Gene3D" id="2.40.50.140">
    <property type="entry name" value="Nucleic acid-binding proteins"/>
    <property type="match status" value="1"/>
</dbReference>
<dbReference type="PANTHER" id="PTHR21641">
    <property type="entry name" value="TRANSLATION INITIATION FACTOR-RELATED"/>
    <property type="match status" value="1"/>
</dbReference>
<organism evidence="8 9">
    <name type="scientific">Parthenolecanium corni</name>
    <dbReference type="NCBI Taxonomy" id="536013"/>
    <lineage>
        <taxon>Eukaryota</taxon>
        <taxon>Metazoa</taxon>
        <taxon>Ecdysozoa</taxon>
        <taxon>Arthropoda</taxon>
        <taxon>Hexapoda</taxon>
        <taxon>Insecta</taxon>
        <taxon>Pterygota</taxon>
        <taxon>Neoptera</taxon>
        <taxon>Paraneoptera</taxon>
        <taxon>Hemiptera</taxon>
        <taxon>Sternorrhyncha</taxon>
        <taxon>Coccoidea</taxon>
        <taxon>Coccidae</taxon>
        <taxon>Parthenolecanium</taxon>
    </lineage>
</organism>
<gene>
    <name evidence="8" type="ORF">V9T40_000013</name>
</gene>
<evidence type="ECO:0000256" key="6">
    <source>
        <dbReference type="SAM" id="MobiDB-lite"/>
    </source>
</evidence>
<reference evidence="8 9" key="1">
    <citation type="submission" date="2024-03" db="EMBL/GenBank/DDBJ databases">
        <title>Adaptation during the transition from Ophiocordyceps entomopathogen to insect associate is accompanied by gene loss and intensified selection.</title>
        <authorList>
            <person name="Ward C.M."/>
            <person name="Onetto C.A."/>
            <person name="Borneman A.R."/>
        </authorList>
    </citation>
    <scope>NUCLEOTIDE SEQUENCE [LARGE SCALE GENOMIC DNA]</scope>
    <source>
        <strain evidence="8">AWRI1</strain>
        <tissue evidence="8">Single Adult Female</tissue>
    </source>
</reference>
<feature type="domain" description="S1-like" evidence="7">
    <location>
        <begin position="3"/>
        <end position="83"/>
    </location>
</feature>
<dbReference type="SMART" id="SM00652">
    <property type="entry name" value="eIF1a"/>
    <property type="match status" value="1"/>
</dbReference>
<accession>A0AAN9TDV9</accession>
<dbReference type="AlphaFoldDB" id="A0AAN9TDV9"/>
<dbReference type="GO" id="GO:0005634">
    <property type="term" value="C:nucleus"/>
    <property type="evidence" value="ECO:0007669"/>
    <property type="project" value="TreeGrafter"/>
</dbReference>
<keyword evidence="5" id="KW-0648">Protein biosynthesis</keyword>
<evidence type="ECO:0000256" key="4">
    <source>
        <dbReference type="ARBA" id="ARBA00031998"/>
    </source>
</evidence>
<evidence type="ECO:0000256" key="5">
    <source>
        <dbReference type="PROSITE-ProRule" id="PRU00181"/>
    </source>
</evidence>
<dbReference type="Proteomes" id="UP001367676">
    <property type="component" value="Unassembled WGS sequence"/>
</dbReference>
<evidence type="ECO:0000256" key="2">
    <source>
        <dbReference type="ARBA" id="ARBA00020989"/>
    </source>
</evidence>
<dbReference type="InterPro" id="IPR039294">
    <property type="entry name" value="EIF1AD"/>
</dbReference>
<name>A0AAN9TDV9_9HEMI</name>
<feature type="region of interest" description="Disordered" evidence="6">
    <location>
        <begin position="97"/>
        <end position="126"/>
    </location>
</feature>
<dbReference type="EMBL" id="JBBCAQ010000028">
    <property type="protein sequence ID" value="KAK7585834.1"/>
    <property type="molecule type" value="Genomic_DNA"/>
</dbReference>
<comment type="similarity">
    <text evidence="1">Belongs to the EIF1AD family.</text>
</comment>
<evidence type="ECO:0000313" key="8">
    <source>
        <dbReference type="EMBL" id="KAK7585834.1"/>
    </source>
</evidence>
<keyword evidence="3" id="KW-0694">RNA-binding</keyword>
<dbReference type="InterPro" id="IPR006196">
    <property type="entry name" value="RNA-binding_domain_S1_IF1"/>
</dbReference>
<comment type="caution">
    <text evidence="8">The sequence shown here is derived from an EMBL/GenBank/DDBJ whole genome shotgun (WGS) entry which is preliminary data.</text>
</comment>
<dbReference type="SUPFAM" id="SSF50249">
    <property type="entry name" value="Nucleic acid-binding proteins"/>
    <property type="match status" value="1"/>
</dbReference>
<sequence>MSLKKKYVLNEVLDDDCHLGENQQLVKVLASCGNYLYEICTTGGDVFLVSMPSKFRNTVWIRKGSYVIIESIDEGQKVRGEIVKVLLKHHLKQMKKDGNWPKEFDEDANPPESSVTDDVESAEDSS</sequence>
<keyword evidence="9" id="KW-1185">Reference proteome</keyword>
<dbReference type="GO" id="GO:0003743">
    <property type="term" value="F:translation initiation factor activity"/>
    <property type="evidence" value="ECO:0007669"/>
    <property type="project" value="UniProtKB-UniRule"/>
</dbReference>
<dbReference type="GO" id="GO:0003723">
    <property type="term" value="F:RNA binding"/>
    <property type="evidence" value="ECO:0007669"/>
    <property type="project" value="UniProtKB-KW"/>
</dbReference>
<dbReference type="Pfam" id="PF01176">
    <property type="entry name" value="eIF-1a"/>
    <property type="match status" value="1"/>
</dbReference>
<feature type="compositionally biased region" description="Acidic residues" evidence="6">
    <location>
        <begin position="104"/>
        <end position="126"/>
    </location>
</feature>
<evidence type="ECO:0000259" key="7">
    <source>
        <dbReference type="PROSITE" id="PS50832"/>
    </source>
</evidence>
<evidence type="ECO:0000313" key="9">
    <source>
        <dbReference type="Proteomes" id="UP001367676"/>
    </source>
</evidence>
<proteinExistence type="inferred from homology"/>
<protein>
    <recommendedName>
        <fullName evidence="2">Probable RNA-binding protein EIF1AD</fullName>
    </recommendedName>
    <alternativeName>
        <fullName evidence="4">Eukaryotic translation initiation factor 1A domain-containing protein</fullName>
    </alternativeName>
</protein>
<dbReference type="InterPro" id="IPR001253">
    <property type="entry name" value="TIF_eIF-1A"/>
</dbReference>
<evidence type="ECO:0000256" key="1">
    <source>
        <dbReference type="ARBA" id="ARBA00007340"/>
    </source>
</evidence>
<evidence type="ECO:0000256" key="3">
    <source>
        <dbReference type="ARBA" id="ARBA00022884"/>
    </source>
</evidence>
<keyword evidence="5" id="KW-0396">Initiation factor</keyword>
<dbReference type="PROSITE" id="PS50832">
    <property type="entry name" value="S1_IF1_TYPE"/>
    <property type="match status" value="1"/>
</dbReference>
<dbReference type="InterPro" id="IPR012340">
    <property type="entry name" value="NA-bd_OB-fold"/>
</dbReference>